<comment type="cofactor">
    <cofactor evidence="1">
        <name>FMN</name>
        <dbReference type="ChEBI" id="CHEBI:58210"/>
    </cofactor>
</comment>
<evidence type="ECO:0000256" key="2">
    <source>
        <dbReference type="ARBA" id="ARBA00022630"/>
    </source>
</evidence>
<sequence length="223" mass="25663">MLEAAKYVENYCDAIDINFGCPQNIAKSGHYGAYLQDNLSLMSQLVSTLHHNLHIPVTAKFRKQTDIQQTIRIAEMLEQSGAQVICIHGRTREQKGMDLGHSDWECIRIVREHVHVPFISNGSILCKEDVVNCLNYTKADAVMCGDECLRMRLQSFELYSDLRNRLGEAKSYDELEQIVDQLEERLRSGAEPQPHYQRHKTDYIDQGDLMDGVNLFDEQIQFQ</sequence>
<keyword evidence="5" id="KW-0521">NADP</keyword>
<evidence type="ECO:0000256" key="12">
    <source>
        <dbReference type="ARBA" id="ARBA00048934"/>
    </source>
</evidence>
<feature type="domain" description="DUS-like FMN-binding" evidence="14">
    <location>
        <begin position="1"/>
        <end position="150"/>
    </location>
</feature>
<comment type="catalytic activity">
    <reaction evidence="10">
        <text>5,6-dihydrouridine(17) in tRNA + NAD(+) = uridine(17) in tRNA + NADH + H(+)</text>
        <dbReference type="Rhea" id="RHEA:53372"/>
        <dbReference type="Rhea" id="RHEA-COMP:13541"/>
        <dbReference type="Rhea" id="RHEA-COMP:13542"/>
        <dbReference type="ChEBI" id="CHEBI:15378"/>
        <dbReference type="ChEBI" id="CHEBI:57540"/>
        <dbReference type="ChEBI" id="CHEBI:57945"/>
        <dbReference type="ChEBI" id="CHEBI:65315"/>
        <dbReference type="ChEBI" id="CHEBI:74443"/>
        <dbReference type="EC" id="1.3.1.88"/>
    </reaction>
    <physiologicalReaction direction="right-to-left" evidence="10">
        <dbReference type="Rhea" id="RHEA:53374"/>
    </physiologicalReaction>
</comment>
<protein>
    <recommendedName>
        <fullName evidence="9">tRNA-dihydrouridine(16/17) synthase [NAD(P)(+)]</fullName>
        <ecNumber evidence="9">1.3.1.88</ecNumber>
    </recommendedName>
</protein>
<name>A0A5J4US06_9EUKA</name>
<dbReference type="InterPro" id="IPR018517">
    <property type="entry name" value="tRNA_hU_synthase_CS"/>
</dbReference>
<dbReference type="GO" id="GO:0050660">
    <property type="term" value="F:flavin adenine dinucleotide binding"/>
    <property type="evidence" value="ECO:0007669"/>
    <property type="project" value="InterPro"/>
</dbReference>
<dbReference type="PROSITE" id="PS01136">
    <property type="entry name" value="UPF0034"/>
    <property type="match status" value="1"/>
</dbReference>
<evidence type="ECO:0000259" key="14">
    <source>
        <dbReference type="Pfam" id="PF01207"/>
    </source>
</evidence>
<gene>
    <name evidence="15" type="ORF">EZS28_031879</name>
</gene>
<dbReference type="SUPFAM" id="SSF51395">
    <property type="entry name" value="FMN-linked oxidoreductases"/>
    <property type="match status" value="1"/>
</dbReference>
<comment type="catalytic activity">
    <reaction evidence="13">
        <text>5,6-dihydrouridine(17) in tRNA + NADP(+) = uridine(17) in tRNA + NADPH + H(+)</text>
        <dbReference type="Rhea" id="RHEA:53368"/>
        <dbReference type="Rhea" id="RHEA-COMP:13541"/>
        <dbReference type="Rhea" id="RHEA-COMP:13542"/>
        <dbReference type="ChEBI" id="CHEBI:15378"/>
        <dbReference type="ChEBI" id="CHEBI:57783"/>
        <dbReference type="ChEBI" id="CHEBI:58349"/>
        <dbReference type="ChEBI" id="CHEBI:65315"/>
        <dbReference type="ChEBI" id="CHEBI:74443"/>
        <dbReference type="EC" id="1.3.1.88"/>
    </reaction>
    <physiologicalReaction direction="right-to-left" evidence="13">
        <dbReference type="Rhea" id="RHEA:53370"/>
    </physiologicalReaction>
</comment>
<dbReference type="CDD" id="cd02801">
    <property type="entry name" value="DUS_like_FMN"/>
    <property type="match status" value="1"/>
</dbReference>
<comment type="similarity">
    <text evidence="8">Belongs to the Dus family. Dus1 subfamily.</text>
</comment>
<proteinExistence type="inferred from homology"/>
<evidence type="ECO:0000256" key="13">
    <source>
        <dbReference type="ARBA" id="ARBA00049467"/>
    </source>
</evidence>
<evidence type="ECO:0000313" key="16">
    <source>
        <dbReference type="Proteomes" id="UP000324800"/>
    </source>
</evidence>
<dbReference type="EC" id="1.3.1.88" evidence="9"/>
<dbReference type="Pfam" id="PF01207">
    <property type="entry name" value="Dus"/>
    <property type="match status" value="1"/>
</dbReference>
<dbReference type="EMBL" id="SNRW01013463">
    <property type="protein sequence ID" value="KAA6372595.1"/>
    <property type="molecule type" value="Genomic_DNA"/>
</dbReference>
<reference evidence="15 16" key="1">
    <citation type="submission" date="2019-03" db="EMBL/GenBank/DDBJ databases">
        <title>Single cell metagenomics reveals metabolic interactions within the superorganism composed of flagellate Streblomastix strix and complex community of Bacteroidetes bacteria on its surface.</title>
        <authorList>
            <person name="Treitli S.C."/>
            <person name="Kolisko M."/>
            <person name="Husnik F."/>
            <person name="Keeling P."/>
            <person name="Hampl V."/>
        </authorList>
    </citation>
    <scope>NUCLEOTIDE SEQUENCE [LARGE SCALE GENOMIC DNA]</scope>
    <source>
        <strain evidence="15">ST1C</strain>
    </source>
</reference>
<accession>A0A5J4US06</accession>
<dbReference type="PANTHER" id="PTHR11082">
    <property type="entry name" value="TRNA-DIHYDROURIDINE SYNTHASE"/>
    <property type="match status" value="1"/>
</dbReference>
<dbReference type="PANTHER" id="PTHR11082:SF5">
    <property type="entry name" value="TRNA-DIHYDROURIDINE(16_17) SYNTHASE [NAD(P)(+)]-LIKE"/>
    <property type="match status" value="1"/>
</dbReference>
<evidence type="ECO:0000256" key="11">
    <source>
        <dbReference type="ARBA" id="ARBA00047652"/>
    </source>
</evidence>
<dbReference type="InterPro" id="IPR035587">
    <property type="entry name" value="DUS-like_FMN-bd"/>
</dbReference>
<evidence type="ECO:0000256" key="5">
    <source>
        <dbReference type="ARBA" id="ARBA00022857"/>
    </source>
</evidence>
<evidence type="ECO:0000313" key="15">
    <source>
        <dbReference type="EMBL" id="KAA6372595.1"/>
    </source>
</evidence>
<dbReference type="InterPro" id="IPR013785">
    <property type="entry name" value="Aldolase_TIM"/>
</dbReference>
<evidence type="ECO:0000256" key="6">
    <source>
        <dbReference type="ARBA" id="ARBA00023002"/>
    </source>
</evidence>
<organism evidence="15 16">
    <name type="scientific">Streblomastix strix</name>
    <dbReference type="NCBI Taxonomy" id="222440"/>
    <lineage>
        <taxon>Eukaryota</taxon>
        <taxon>Metamonada</taxon>
        <taxon>Preaxostyla</taxon>
        <taxon>Oxymonadida</taxon>
        <taxon>Streblomastigidae</taxon>
        <taxon>Streblomastix</taxon>
    </lineage>
</organism>
<dbReference type="AlphaFoldDB" id="A0A5J4US06"/>
<evidence type="ECO:0000256" key="7">
    <source>
        <dbReference type="ARBA" id="ARBA00023027"/>
    </source>
</evidence>
<evidence type="ECO:0000256" key="1">
    <source>
        <dbReference type="ARBA" id="ARBA00001917"/>
    </source>
</evidence>
<keyword evidence="7" id="KW-0520">NAD</keyword>
<evidence type="ECO:0000256" key="9">
    <source>
        <dbReference type="ARBA" id="ARBA00038890"/>
    </source>
</evidence>
<keyword evidence="4" id="KW-0819">tRNA processing</keyword>
<dbReference type="OrthoDB" id="272303at2759"/>
<comment type="catalytic activity">
    <reaction evidence="12">
        <text>5,6-dihydrouridine(16) in tRNA + NAD(+) = uridine(16) in tRNA + NADH + H(+)</text>
        <dbReference type="Rhea" id="RHEA:53380"/>
        <dbReference type="Rhea" id="RHEA-COMP:13543"/>
        <dbReference type="Rhea" id="RHEA-COMP:13544"/>
        <dbReference type="ChEBI" id="CHEBI:15378"/>
        <dbReference type="ChEBI" id="CHEBI:57540"/>
        <dbReference type="ChEBI" id="CHEBI:57945"/>
        <dbReference type="ChEBI" id="CHEBI:65315"/>
        <dbReference type="ChEBI" id="CHEBI:74443"/>
        <dbReference type="EC" id="1.3.1.88"/>
    </reaction>
    <physiologicalReaction direction="right-to-left" evidence="12">
        <dbReference type="Rhea" id="RHEA:53382"/>
    </physiologicalReaction>
</comment>
<dbReference type="Proteomes" id="UP000324800">
    <property type="component" value="Unassembled WGS sequence"/>
</dbReference>
<evidence type="ECO:0000256" key="8">
    <source>
        <dbReference type="ARBA" id="ARBA00038313"/>
    </source>
</evidence>
<evidence type="ECO:0000256" key="3">
    <source>
        <dbReference type="ARBA" id="ARBA00022643"/>
    </source>
</evidence>
<evidence type="ECO:0000256" key="10">
    <source>
        <dbReference type="ARBA" id="ARBA00047287"/>
    </source>
</evidence>
<keyword evidence="6" id="KW-0560">Oxidoreductase</keyword>
<evidence type="ECO:0000256" key="4">
    <source>
        <dbReference type="ARBA" id="ARBA00022694"/>
    </source>
</evidence>
<dbReference type="Gene3D" id="3.20.20.70">
    <property type="entry name" value="Aldolase class I"/>
    <property type="match status" value="1"/>
</dbReference>
<comment type="catalytic activity">
    <reaction evidence="11">
        <text>5,6-dihydrouridine(16) in tRNA + NADP(+) = uridine(16) in tRNA + NADPH + H(+)</text>
        <dbReference type="Rhea" id="RHEA:53376"/>
        <dbReference type="Rhea" id="RHEA-COMP:13543"/>
        <dbReference type="Rhea" id="RHEA-COMP:13544"/>
        <dbReference type="ChEBI" id="CHEBI:15378"/>
        <dbReference type="ChEBI" id="CHEBI:57783"/>
        <dbReference type="ChEBI" id="CHEBI:58349"/>
        <dbReference type="ChEBI" id="CHEBI:65315"/>
        <dbReference type="ChEBI" id="CHEBI:74443"/>
        <dbReference type="EC" id="1.3.1.88"/>
    </reaction>
    <physiologicalReaction direction="right-to-left" evidence="11">
        <dbReference type="Rhea" id="RHEA:53378"/>
    </physiologicalReaction>
</comment>
<dbReference type="GO" id="GO:0017150">
    <property type="term" value="F:tRNA dihydrouridine synthase activity"/>
    <property type="evidence" value="ECO:0007669"/>
    <property type="project" value="InterPro"/>
</dbReference>
<keyword evidence="3" id="KW-0288">FMN</keyword>
<comment type="caution">
    <text evidence="15">The sequence shown here is derived from an EMBL/GenBank/DDBJ whole genome shotgun (WGS) entry which is preliminary data.</text>
</comment>
<keyword evidence="2" id="KW-0285">Flavoprotein</keyword>